<dbReference type="Gene3D" id="2.130.10.10">
    <property type="entry name" value="YVTN repeat-like/Quinoprotein amine dehydrogenase"/>
    <property type="match status" value="1"/>
</dbReference>
<dbReference type="PANTHER" id="PTHR44019:SF8">
    <property type="entry name" value="POC1 CENTRIOLAR PROTEIN HOMOLOG"/>
    <property type="match status" value="1"/>
</dbReference>
<evidence type="ECO:0000313" key="5">
    <source>
        <dbReference type="EMBL" id="MBE0370987.1"/>
    </source>
</evidence>
<dbReference type="SUPFAM" id="SSF50978">
    <property type="entry name" value="WD40 repeat-like"/>
    <property type="match status" value="1"/>
</dbReference>
<protein>
    <recommendedName>
        <fullName evidence="7">WD40 repeat domain-containing protein</fullName>
    </recommendedName>
</protein>
<reference evidence="5 6" key="1">
    <citation type="submission" date="2015-03" db="EMBL/GenBank/DDBJ databases">
        <title>Genome sequence of Pseudoalteromonas aurantia.</title>
        <authorList>
            <person name="Xie B.-B."/>
            <person name="Rong J.-C."/>
            <person name="Qin Q.-L."/>
            <person name="Zhang Y.-Z."/>
        </authorList>
    </citation>
    <scope>NUCLEOTIDE SEQUENCE [LARGE SCALE GENOMIC DNA]</scope>
    <source>
        <strain evidence="5 6">208</strain>
    </source>
</reference>
<dbReference type="PANTHER" id="PTHR44019">
    <property type="entry name" value="WD REPEAT-CONTAINING PROTEIN 55"/>
    <property type="match status" value="1"/>
</dbReference>
<gene>
    <name evidence="5" type="ORF">PAUR_b1136</name>
</gene>
<dbReference type="Pfam" id="PF00400">
    <property type="entry name" value="WD40"/>
    <property type="match status" value="1"/>
</dbReference>
<feature type="chain" id="PRO_5046501368" description="WD40 repeat domain-containing protein" evidence="4">
    <location>
        <begin position="26"/>
        <end position="331"/>
    </location>
</feature>
<dbReference type="PROSITE" id="PS50294">
    <property type="entry name" value="WD_REPEATS_REGION"/>
    <property type="match status" value="1"/>
</dbReference>
<dbReference type="SMART" id="SM00320">
    <property type="entry name" value="WD40"/>
    <property type="match status" value="4"/>
</dbReference>
<dbReference type="PROSITE" id="PS50082">
    <property type="entry name" value="WD_REPEATS_2"/>
    <property type="match status" value="1"/>
</dbReference>
<name>A0ABR9EJJ1_9GAMM</name>
<keyword evidence="1 3" id="KW-0853">WD repeat</keyword>
<dbReference type="InterPro" id="IPR036322">
    <property type="entry name" value="WD40_repeat_dom_sf"/>
</dbReference>
<evidence type="ECO:0000256" key="3">
    <source>
        <dbReference type="PROSITE-ProRule" id="PRU00221"/>
    </source>
</evidence>
<dbReference type="EMBL" id="AQGV01000015">
    <property type="protein sequence ID" value="MBE0370987.1"/>
    <property type="molecule type" value="Genomic_DNA"/>
</dbReference>
<keyword evidence="6" id="KW-1185">Reference proteome</keyword>
<evidence type="ECO:0000256" key="2">
    <source>
        <dbReference type="ARBA" id="ARBA00022737"/>
    </source>
</evidence>
<sequence>MNYFIGSLLLLCTLLGCSDPFVAQAQKRYVLSEERVLDGKLSHDGEWAALVMEGPSVNIWDVRSKKVVFSLAKEALPTTIKTFLFNKQHRLIIVAGSNVLQLWDINTGNLEGTLNVSGFDELARITTLQLSLDARLVGIGMTDGSVTLFNRENKQARRIVPHTSNVTHIHFLPDNISVLSAAHDGYVKAWTMDEGNTLYSVRYPSRISTLSVARTGNDMFVSDSLKTQQVLNVSNGKLSKQLDYMSRFKWFRHALFLSGSPYLLTSSPKSELTVWHMSSGKEVLSWHIEAESMGTTLFDMIELSSGRLVTLNSEAVVEHWHTDELLFLGTQ</sequence>
<evidence type="ECO:0008006" key="7">
    <source>
        <dbReference type="Google" id="ProtNLM"/>
    </source>
</evidence>
<evidence type="ECO:0000256" key="4">
    <source>
        <dbReference type="SAM" id="SignalP"/>
    </source>
</evidence>
<dbReference type="Proteomes" id="UP000615755">
    <property type="component" value="Unassembled WGS sequence"/>
</dbReference>
<proteinExistence type="predicted"/>
<keyword evidence="4" id="KW-0732">Signal</keyword>
<keyword evidence="2" id="KW-0677">Repeat</keyword>
<evidence type="ECO:0000256" key="1">
    <source>
        <dbReference type="ARBA" id="ARBA00022574"/>
    </source>
</evidence>
<dbReference type="InterPro" id="IPR050505">
    <property type="entry name" value="WDR55/POC1"/>
</dbReference>
<dbReference type="InterPro" id="IPR001680">
    <property type="entry name" value="WD40_rpt"/>
</dbReference>
<feature type="signal peptide" evidence="4">
    <location>
        <begin position="1"/>
        <end position="25"/>
    </location>
</feature>
<accession>A0ABR9EJJ1</accession>
<comment type="caution">
    <text evidence="5">The sequence shown here is derived from an EMBL/GenBank/DDBJ whole genome shotgun (WGS) entry which is preliminary data.</text>
</comment>
<dbReference type="RefSeq" id="WP_192510004.1">
    <property type="nucleotide sequence ID" value="NZ_AQGV01000015.1"/>
</dbReference>
<organism evidence="5 6">
    <name type="scientific">Pseudoalteromonas aurantia 208</name>
    <dbReference type="NCBI Taxonomy" id="1314867"/>
    <lineage>
        <taxon>Bacteria</taxon>
        <taxon>Pseudomonadati</taxon>
        <taxon>Pseudomonadota</taxon>
        <taxon>Gammaproteobacteria</taxon>
        <taxon>Alteromonadales</taxon>
        <taxon>Pseudoalteromonadaceae</taxon>
        <taxon>Pseudoalteromonas</taxon>
    </lineage>
</organism>
<dbReference type="InterPro" id="IPR015943">
    <property type="entry name" value="WD40/YVTN_repeat-like_dom_sf"/>
</dbReference>
<feature type="repeat" description="WD" evidence="3">
    <location>
        <begin position="159"/>
        <end position="200"/>
    </location>
</feature>
<evidence type="ECO:0000313" key="6">
    <source>
        <dbReference type="Proteomes" id="UP000615755"/>
    </source>
</evidence>